<accession>A0ABN1LRT5</accession>
<sequence>MIRLEHLNLVVKSLPSSMKFYQAAMPHWRVRQQGINDWYGVERNWLHFGDDYNYLTLNEAGEGKVRDRTSNQLGLAHFAFEVKNLDALIKRMKTAGFEPHHYGAQNEFRTNIYFFDPNGLEIEFVEYLSDLPEQRNSSDVD</sequence>
<dbReference type="InterPro" id="IPR029068">
    <property type="entry name" value="Glyas_Bleomycin-R_OHBP_Dase"/>
</dbReference>
<dbReference type="PANTHER" id="PTHR21366:SF22">
    <property type="entry name" value="VOC DOMAIN-CONTAINING PROTEIN"/>
    <property type="match status" value="1"/>
</dbReference>
<name>A0ABN1LRT5_9ALTE</name>
<dbReference type="InterPro" id="IPR004360">
    <property type="entry name" value="Glyas_Fos-R_dOase_dom"/>
</dbReference>
<feature type="domain" description="VOC" evidence="1">
    <location>
        <begin position="3"/>
        <end position="127"/>
    </location>
</feature>
<evidence type="ECO:0000259" key="1">
    <source>
        <dbReference type="PROSITE" id="PS51819"/>
    </source>
</evidence>
<evidence type="ECO:0000313" key="2">
    <source>
        <dbReference type="EMBL" id="GAA0859551.1"/>
    </source>
</evidence>
<evidence type="ECO:0000313" key="3">
    <source>
        <dbReference type="Proteomes" id="UP001500359"/>
    </source>
</evidence>
<dbReference type="PROSITE" id="PS51819">
    <property type="entry name" value="VOC"/>
    <property type="match status" value="1"/>
</dbReference>
<dbReference type="InterPro" id="IPR050383">
    <property type="entry name" value="GlyoxalaseI/FosfomycinResist"/>
</dbReference>
<dbReference type="PANTHER" id="PTHR21366">
    <property type="entry name" value="GLYOXALASE FAMILY PROTEIN"/>
    <property type="match status" value="1"/>
</dbReference>
<keyword evidence="3" id="KW-1185">Reference proteome</keyword>
<dbReference type="InterPro" id="IPR037523">
    <property type="entry name" value="VOC_core"/>
</dbReference>
<dbReference type="SUPFAM" id="SSF54593">
    <property type="entry name" value="Glyoxalase/Bleomycin resistance protein/Dihydroxybiphenyl dioxygenase"/>
    <property type="match status" value="1"/>
</dbReference>
<dbReference type="Proteomes" id="UP001500359">
    <property type="component" value="Unassembled WGS sequence"/>
</dbReference>
<organism evidence="2 3">
    <name type="scientific">Aliiglaciecola litoralis</name>
    <dbReference type="NCBI Taxonomy" id="582857"/>
    <lineage>
        <taxon>Bacteria</taxon>
        <taxon>Pseudomonadati</taxon>
        <taxon>Pseudomonadota</taxon>
        <taxon>Gammaproteobacteria</taxon>
        <taxon>Alteromonadales</taxon>
        <taxon>Alteromonadaceae</taxon>
        <taxon>Aliiglaciecola</taxon>
    </lineage>
</organism>
<gene>
    <name evidence="2" type="ORF">GCM10009114_33450</name>
</gene>
<dbReference type="Gene3D" id="3.10.180.10">
    <property type="entry name" value="2,3-Dihydroxybiphenyl 1,2-Dioxygenase, domain 1"/>
    <property type="match status" value="1"/>
</dbReference>
<reference evidence="2 3" key="1">
    <citation type="journal article" date="2019" name="Int. J. Syst. Evol. Microbiol.">
        <title>The Global Catalogue of Microorganisms (GCM) 10K type strain sequencing project: providing services to taxonomists for standard genome sequencing and annotation.</title>
        <authorList>
            <consortium name="The Broad Institute Genomics Platform"/>
            <consortium name="The Broad Institute Genome Sequencing Center for Infectious Disease"/>
            <person name="Wu L."/>
            <person name="Ma J."/>
        </authorList>
    </citation>
    <scope>NUCLEOTIDE SEQUENCE [LARGE SCALE GENOMIC DNA]</scope>
    <source>
        <strain evidence="2 3">JCM 15896</strain>
    </source>
</reference>
<protein>
    <submittedName>
        <fullName evidence="2">VOC family protein</fullName>
    </submittedName>
</protein>
<dbReference type="RefSeq" id="WP_343862065.1">
    <property type="nucleotide sequence ID" value="NZ_BAAAFD010000012.1"/>
</dbReference>
<proteinExistence type="predicted"/>
<dbReference type="Pfam" id="PF00903">
    <property type="entry name" value="Glyoxalase"/>
    <property type="match status" value="1"/>
</dbReference>
<dbReference type="EMBL" id="BAAAFD010000012">
    <property type="protein sequence ID" value="GAA0859551.1"/>
    <property type="molecule type" value="Genomic_DNA"/>
</dbReference>
<comment type="caution">
    <text evidence="2">The sequence shown here is derived from an EMBL/GenBank/DDBJ whole genome shotgun (WGS) entry which is preliminary data.</text>
</comment>
<dbReference type="CDD" id="cd06587">
    <property type="entry name" value="VOC"/>
    <property type="match status" value="1"/>
</dbReference>